<evidence type="ECO:0000313" key="3">
    <source>
        <dbReference type="Proteomes" id="UP000502706"/>
    </source>
</evidence>
<keyword evidence="3" id="KW-1185">Reference proteome</keyword>
<name>A0A6G8Q0X1_9ACTN</name>
<feature type="region of interest" description="Disordered" evidence="1">
    <location>
        <begin position="1"/>
        <end position="114"/>
    </location>
</feature>
<dbReference type="PANTHER" id="PTHR47916:SF1">
    <property type="entry name" value="3-HYDROXY-5-PHOSPHONOOXYPENTANE-2,4-DIONE THIOLASE"/>
    <property type="match status" value="1"/>
</dbReference>
<dbReference type="Pfam" id="PF01791">
    <property type="entry name" value="DeoC"/>
    <property type="match status" value="1"/>
</dbReference>
<dbReference type="KEGG" id="rmar:GBA65_18090"/>
<dbReference type="SMART" id="SM01133">
    <property type="entry name" value="DeoC"/>
    <property type="match status" value="1"/>
</dbReference>
<dbReference type="SUPFAM" id="SSF51569">
    <property type="entry name" value="Aldolase"/>
    <property type="match status" value="1"/>
</dbReference>
<dbReference type="GO" id="GO:0016829">
    <property type="term" value="F:lyase activity"/>
    <property type="evidence" value="ECO:0007669"/>
    <property type="project" value="InterPro"/>
</dbReference>
<evidence type="ECO:0008006" key="4">
    <source>
        <dbReference type="Google" id="ProtNLM"/>
    </source>
</evidence>
<dbReference type="InterPro" id="IPR002915">
    <property type="entry name" value="DeoC/FbaB/LacD_aldolase"/>
</dbReference>
<dbReference type="AlphaFoldDB" id="A0A6G8Q0X1"/>
<gene>
    <name evidence="2" type="ORF">GBA65_18090</name>
</gene>
<feature type="compositionally biased region" description="Basic and acidic residues" evidence="1">
    <location>
        <begin position="40"/>
        <end position="49"/>
    </location>
</feature>
<dbReference type="InterPro" id="IPR050456">
    <property type="entry name" value="DeoC/FbaB_aldolase"/>
</dbReference>
<dbReference type="InterPro" id="IPR013785">
    <property type="entry name" value="Aldolase_TIM"/>
</dbReference>
<sequence>MDADARRRLQRPGLLYARERGPGPRLGDAGRGRGGGVSGRADRRPEHGAYRAHHRAGRGAPRGVPVLRGPLRRDLSPDARVDAQDGAPRCQRRCRGRGGGVEGGRGRTPRPRPISIRCCTDGEKEKVLVGAELRAERLFDRESGRSFIVAFDHGLSLRVPPEAGRPMKIVENVVAGEPDGVLISPGLLERSAHLFAFRGAPLPIVRADFIHMDERVKYLGDRHRVVCTPRDALALGAEAMVMYLVFGPEDGDVFADNVRAIGDTAREAHRAGIPLIVESVLWGSRAADRRDPDLLAYVCRMAAELGADLIKTEYTGDPETMAGVIEGCPVPVLTLGGSRSGPEEAIEAARDAVGAGARGIVFGRNVWQADDPSKMSARLREAVHGAPVGR</sequence>
<dbReference type="Proteomes" id="UP000502706">
    <property type="component" value="Chromosome"/>
</dbReference>
<evidence type="ECO:0000256" key="1">
    <source>
        <dbReference type="SAM" id="MobiDB-lite"/>
    </source>
</evidence>
<protein>
    <recommendedName>
        <fullName evidence="4">Fructose-bisphosphate aldolase</fullName>
    </recommendedName>
</protein>
<reference evidence="2 3" key="1">
    <citation type="submission" date="2019-10" db="EMBL/GenBank/DDBJ databases">
        <title>Rubrobacter sp nov SCSIO 52915 isolated from a deep-sea sediment in the South China Sea.</title>
        <authorList>
            <person name="Chen R.W."/>
        </authorList>
    </citation>
    <scope>NUCLEOTIDE SEQUENCE [LARGE SCALE GENOMIC DNA]</scope>
    <source>
        <strain evidence="2 3">SCSIO 52915</strain>
    </source>
</reference>
<organism evidence="2 3">
    <name type="scientific">Rubrobacter marinus</name>
    <dbReference type="NCBI Taxonomy" id="2653852"/>
    <lineage>
        <taxon>Bacteria</taxon>
        <taxon>Bacillati</taxon>
        <taxon>Actinomycetota</taxon>
        <taxon>Rubrobacteria</taxon>
        <taxon>Rubrobacterales</taxon>
        <taxon>Rubrobacteraceae</taxon>
        <taxon>Rubrobacter</taxon>
    </lineage>
</organism>
<accession>A0A6G8Q0X1</accession>
<dbReference type="EMBL" id="CP045121">
    <property type="protein sequence ID" value="QIN80113.1"/>
    <property type="molecule type" value="Genomic_DNA"/>
</dbReference>
<feature type="compositionally biased region" description="Basic and acidic residues" evidence="1">
    <location>
        <begin position="71"/>
        <end position="83"/>
    </location>
</feature>
<dbReference type="PANTHER" id="PTHR47916">
    <property type="entry name" value="FRUCTOSE-BISPHOSPHATE ALDOLASE CLASS 1"/>
    <property type="match status" value="1"/>
</dbReference>
<evidence type="ECO:0000313" key="2">
    <source>
        <dbReference type="EMBL" id="QIN80113.1"/>
    </source>
</evidence>
<dbReference type="Gene3D" id="3.20.20.70">
    <property type="entry name" value="Aldolase class I"/>
    <property type="match status" value="1"/>
</dbReference>
<proteinExistence type="predicted"/>